<organism evidence="1 2">
    <name type="scientific">Sulfobacillus benefaciens</name>
    <dbReference type="NCBI Taxonomy" id="453960"/>
    <lineage>
        <taxon>Bacteria</taxon>
        <taxon>Bacillati</taxon>
        <taxon>Bacillota</taxon>
        <taxon>Clostridia</taxon>
        <taxon>Eubacteriales</taxon>
        <taxon>Clostridiales Family XVII. Incertae Sedis</taxon>
        <taxon>Sulfobacillus</taxon>
    </lineage>
</organism>
<dbReference type="Proteomes" id="UP000242699">
    <property type="component" value="Unassembled WGS sequence"/>
</dbReference>
<evidence type="ECO:0000313" key="1">
    <source>
        <dbReference type="EMBL" id="PSR31321.1"/>
    </source>
</evidence>
<accession>A0A2T2X9X6</accession>
<comment type="caution">
    <text evidence="1">The sequence shown here is derived from an EMBL/GenBank/DDBJ whole genome shotgun (WGS) entry which is preliminary data.</text>
</comment>
<sequence>MYESLQDGILEALALSVRPARPFEFKDQQSLPLEGRNIIAESKRFRRRAGCEKFRKSFVDFDHPPILPSLTVRLSHPEVPHKPEHPAAINVRTFS</sequence>
<dbReference type="EMBL" id="PXYT01000003">
    <property type="protein sequence ID" value="PSR31321.1"/>
    <property type="molecule type" value="Genomic_DNA"/>
</dbReference>
<proteinExistence type="predicted"/>
<evidence type="ECO:0000313" key="2">
    <source>
        <dbReference type="Proteomes" id="UP000242699"/>
    </source>
</evidence>
<dbReference type="AlphaFoldDB" id="A0A2T2X9X6"/>
<gene>
    <name evidence="1" type="ORF">C7B43_02840</name>
</gene>
<protein>
    <submittedName>
        <fullName evidence="1">Uncharacterized protein</fullName>
    </submittedName>
</protein>
<reference evidence="1 2" key="1">
    <citation type="journal article" date="2014" name="BMC Genomics">
        <title>Comparison of environmental and isolate Sulfobacillus genomes reveals diverse carbon, sulfur, nitrogen, and hydrogen metabolisms.</title>
        <authorList>
            <person name="Justice N.B."/>
            <person name="Norman A."/>
            <person name="Brown C.T."/>
            <person name="Singh A."/>
            <person name="Thomas B.C."/>
            <person name="Banfield J.F."/>
        </authorList>
    </citation>
    <scope>NUCLEOTIDE SEQUENCE [LARGE SCALE GENOMIC DNA]</scope>
    <source>
        <strain evidence="1">AMDSBA1</strain>
    </source>
</reference>
<name>A0A2T2X9X6_9FIRM</name>